<evidence type="ECO:0000313" key="4">
    <source>
        <dbReference type="Proteomes" id="UP001381693"/>
    </source>
</evidence>
<organism evidence="3 4">
    <name type="scientific">Halocaridina rubra</name>
    <name type="common">Hawaiian red shrimp</name>
    <dbReference type="NCBI Taxonomy" id="373956"/>
    <lineage>
        <taxon>Eukaryota</taxon>
        <taxon>Metazoa</taxon>
        <taxon>Ecdysozoa</taxon>
        <taxon>Arthropoda</taxon>
        <taxon>Crustacea</taxon>
        <taxon>Multicrustacea</taxon>
        <taxon>Malacostraca</taxon>
        <taxon>Eumalacostraca</taxon>
        <taxon>Eucarida</taxon>
        <taxon>Decapoda</taxon>
        <taxon>Pleocyemata</taxon>
        <taxon>Caridea</taxon>
        <taxon>Atyoidea</taxon>
        <taxon>Atyidae</taxon>
        <taxon>Halocaridina</taxon>
    </lineage>
</organism>
<dbReference type="Proteomes" id="UP001381693">
    <property type="component" value="Unassembled WGS sequence"/>
</dbReference>
<keyword evidence="2" id="KW-0106">Calcium</keyword>
<dbReference type="PANTHER" id="PTHR23248:SF9">
    <property type="entry name" value="PHOSPHOLIPID SCRAMBLASE"/>
    <property type="match status" value="1"/>
</dbReference>
<keyword evidence="4" id="KW-1185">Reference proteome</keyword>
<sequence length="231" mass="25637">LLTKCSLLAAVLSGCEFNNKYVLKNSMGQDFLKAKEDTDCCTRQCCGPARPFEMILEDIQGQEIIHLSRPLRCNSWCCPESWLQSIDISAPPGNPIGSIHQEWSFCTPFAGKFVVQNTSGDTVLRIHGPTCPCSCGSDVVFEVLSQDGAVKVGTITKQWRGFCAEAFTDTDNFGITFPLDMEVKSKALLIGAMFLIVSHKIEFVLGIHTYTHISVLKYKKTSNRERDINCL</sequence>
<gene>
    <name evidence="3" type="primary">PLSCR3</name>
    <name evidence="3" type="ORF">SK128_012712</name>
</gene>
<dbReference type="AlphaFoldDB" id="A0AAN8ZUC0"/>
<evidence type="ECO:0000256" key="2">
    <source>
        <dbReference type="RuleBase" id="RU363116"/>
    </source>
</evidence>
<keyword evidence="2" id="KW-0564">Palmitate</keyword>
<dbReference type="GO" id="GO:0017128">
    <property type="term" value="F:phospholipid scramblase activity"/>
    <property type="evidence" value="ECO:0007669"/>
    <property type="project" value="InterPro"/>
</dbReference>
<dbReference type="InterPro" id="IPR005552">
    <property type="entry name" value="Scramblase"/>
</dbReference>
<proteinExistence type="inferred from homology"/>
<name>A0AAN8ZUC0_HALRR</name>
<protein>
    <recommendedName>
        <fullName evidence="2">Phospholipid scramblase</fullName>
    </recommendedName>
</protein>
<dbReference type="Pfam" id="PF03803">
    <property type="entry name" value="Scramblase"/>
    <property type="match status" value="1"/>
</dbReference>
<comment type="cofactor">
    <cofactor evidence="2">
        <name>Ca(2+)</name>
        <dbReference type="ChEBI" id="CHEBI:29108"/>
    </cofactor>
</comment>
<evidence type="ECO:0000256" key="1">
    <source>
        <dbReference type="ARBA" id="ARBA00005350"/>
    </source>
</evidence>
<feature type="non-terminal residue" evidence="3">
    <location>
        <position position="1"/>
    </location>
</feature>
<comment type="similarity">
    <text evidence="1 2">Belongs to the phospholipid scramblase family.</text>
</comment>
<accession>A0AAN8ZUC0</accession>
<dbReference type="SUPFAM" id="SSF54518">
    <property type="entry name" value="Tubby C-terminal domain-like"/>
    <property type="match status" value="1"/>
</dbReference>
<dbReference type="GO" id="GO:0005886">
    <property type="term" value="C:plasma membrane"/>
    <property type="evidence" value="ECO:0007669"/>
    <property type="project" value="TreeGrafter"/>
</dbReference>
<reference evidence="3 4" key="1">
    <citation type="submission" date="2023-11" db="EMBL/GenBank/DDBJ databases">
        <title>Halocaridina rubra genome assembly.</title>
        <authorList>
            <person name="Smith C."/>
        </authorList>
    </citation>
    <scope>NUCLEOTIDE SEQUENCE [LARGE SCALE GENOMIC DNA]</scope>
    <source>
        <strain evidence="3">EP-1</strain>
        <tissue evidence="3">Whole</tissue>
    </source>
</reference>
<evidence type="ECO:0000313" key="3">
    <source>
        <dbReference type="EMBL" id="KAK7047721.1"/>
    </source>
</evidence>
<dbReference type="EMBL" id="JAXCGZ010021596">
    <property type="protein sequence ID" value="KAK7047721.1"/>
    <property type="molecule type" value="Genomic_DNA"/>
</dbReference>
<comment type="function">
    <text evidence="2">May mediate accelerated ATP-independent bidirectional transbilayer migration of phospholipids upon binding calcium ions that results in a loss of phospholipid asymmetry in the plasma membrane.</text>
</comment>
<keyword evidence="2" id="KW-0449">Lipoprotein</keyword>
<comment type="caution">
    <text evidence="3">The sequence shown here is derived from an EMBL/GenBank/DDBJ whole genome shotgun (WGS) entry which is preliminary data.</text>
</comment>
<dbReference type="InterPro" id="IPR025659">
    <property type="entry name" value="Tubby-like_C"/>
</dbReference>
<dbReference type="PANTHER" id="PTHR23248">
    <property type="entry name" value="PHOSPHOLIPID SCRAMBLASE-RELATED"/>
    <property type="match status" value="1"/>
</dbReference>